<accession>A0A812XV69</accession>
<sequence length="108" mass="11488">VTSWHRRCTVVLSHLPSASLQCGLHLHSCERCSTSCRSPPTMKRLAGTALASGPGAAWIVQMTGVSVRIMSVESADKAFSMTCFTARTRNSGSLVCKESCGILNLGTM</sequence>
<dbReference type="EMBL" id="CAJNIZ010047080">
    <property type="protein sequence ID" value="CAE7761677.1"/>
    <property type="molecule type" value="Genomic_DNA"/>
</dbReference>
<dbReference type="Proteomes" id="UP000649617">
    <property type="component" value="Unassembled WGS sequence"/>
</dbReference>
<feature type="non-terminal residue" evidence="1">
    <location>
        <position position="1"/>
    </location>
</feature>
<proteinExistence type="predicted"/>
<name>A0A812XV69_SYMPI</name>
<evidence type="ECO:0000313" key="2">
    <source>
        <dbReference type="Proteomes" id="UP000649617"/>
    </source>
</evidence>
<comment type="caution">
    <text evidence="1">The sequence shown here is derived from an EMBL/GenBank/DDBJ whole genome shotgun (WGS) entry which is preliminary data.</text>
</comment>
<keyword evidence="2" id="KW-1185">Reference proteome</keyword>
<gene>
    <name evidence="1" type="ORF">SPIL2461_LOCUS22227</name>
</gene>
<reference evidence="1" key="1">
    <citation type="submission" date="2021-02" db="EMBL/GenBank/DDBJ databases">
        <authorList>
            <person name="Dougan E. K."/>
            <person name="Rhodes N."/>
            <person name="Thang M."/>
            <person name="Chan C."/>
        </authorList>
    </citation>
    <scope>NUCLEOTIDE SEQUENCE</scope>
</reference>
<evidence type="ECO:0000313" key="1">
    <source>
        <dbReference type="EMBL" id="CAE7761677.1"/>
    </source>
</evidence>
<dbReference type="AlphaFoldDB" id="A0A812XV69"/>
<organism evidence="1 2">
    <name type="scientific">Symbiodinium pilosum</name>
    <name type="common">Dinoflagellate</name>
    <dbReference type="NCBI Taxonomy" id="2952"/>
    <lineage>
        <taxon>Eukaryota</taxon>
        <taxon>Sar</taxon>
        <taxon>Alveolata</taxon>
        <taxon>Dinophyceae</taxon>
        <taxon>Suessiales</taxon>
        <taxon>Symbiodiniaceae</taxon>
        <taxon>Symbiodinium</taxon>
    </lineage>
</organism>
<protein>
    <submittedName>
        <fullName evidence="1">Uncharacterized protein</fullName>
    </submittedName>
</protein>